<evidence type="ECO:0000256" key="1">
    <source>
        <dbReference type="SAM" id="MobiDB-lite"/>
    </source>
</evidence>
<keyword evidence="2" id="KW-1133">Transmembrane helix</keyword>
<accession>A0A1S3Y8V3</accession>
<dbReference type="PaxDb" id="4097-A0A1S3Y8V3"/>
<organism evidence="4">
    <name type="scientific">Nicotiana tabacum</name>
    <name type="common">Common tobacco</name>
    <dbReference type="NCBI Taxonomy" id="4097"/>
    <lineage>
        <taxon>Eukaryota</taxon>
        <taxon>Viridiplantae</taxon>
        <taxon>Streptophyta</taxon>
        <taxon>Embryophyta</taxon>
        <taxon>Tracheophyta</taxon>
        <taxon>Spermatophyta</taxon>
        <taxon>Magnoliopsida</taxon>
        <taxon>eudicotyledons</taxon>
        <taxon>Gunneridae</taxon>
        <taxon>Pentapetalae</taxon>
        <taxon>asterids</taxon>
        <taxon>lamiids</taxon>
        <taxon>Solanales</taxon>
        <taxon>Solanaceae</taxon>
        <taxon>Nicotianoideae</taxon>
        <taxon>Nicotianeae</taxon>
        <taxon>Nicotiana</taxon>
    </lineage>
</organism>
<feature type="region of interest" description="Disordered" evidence="1">
    <location>
        <begin position="1"/>
        <end position="21"/>
    </location>
</feature>
<gene>
    <name evidence="3 4" type="primary">LOC107773682</name>
</gene>
<dbReference type="AlphaFoldDB" id="A0A1S3Y8V3"/>
<keyword evidence="2" id="KW-0812">Transmembrane</keyword>
<keyword evidence="2" id="KW-0472">Membrane</keyword>
<name>A0A1S3Y8V3_TOBAC</name>
<evidence type="ECO:0000313" key="4">
    <source>
        <dbReference type="RefSeq" id="XP_016448575.1"/>
    </source>
</evidence>
<feature type="transmembrane region" description="Helical" evidence="2">
    <location>
        <begin position="187"/>
        <end position="207"/>
    </location>
</feature>
<proteinExistence type="predicted"/>
<dbReference type="RefSeq" id="XP_016448574.1">
    <property type="nucleotide sequence ID" value="XM_016593088.1"/>
</dbReference>
<evidence type="ECO:0000313" key="3">
    <source>
        <dbReference type="RefSeq" id="XP_016448574.1"/>
    </source>
</evidence>
<dbReference type="RefSeq" id="XP_016448575.1">
    <property type="nucleotide sequence ID" value="XM_016593089.1"/>
</dbReference>
<feature type="transmembrane region" description="Helical" evidence="2">
    <location>
        <begin position="158"/>
        <end position="180"/>
    </location>
</feature>
<protein>
    <submittedName>
        <fullName evidence="3 4">Uncharacterized protein isoform X1</fullName>
    </submittedName>
</protein>
<sequence>MALTLLLTDSAHAPKEDGQERKNDSWRWTNIWDLEVDEQGKTCDFKFFFGLFFRSTTYIMLLLKRQLEVDEHMGFGGGRTYGICRWTNRGKLVISNSFLGNDSWRWTNIWDLEVDEQGKTCDFKFFFGLNLQLKLLLCNTCVYIFLSLSIDCRIHSRALLSLHFVSFAALLLAIAMGHLFQNSLGRVCLLCFCIFVFFIFELRATYFPLLVGIYAFVYLFVFFLFFLTFFDLLRK</sequence>
<dbReference type="KEGG" id="nta:107773682"/>
<feature type="transmembrane region" description="Helical" evidence="2">
    <location>
        <begin position="125"/>
        <end position="146"/>
    </location>
</feature>
<feature type="transmembrane region" description="Helical" evidence="2">
    <location>
        <begin position="213"/>
        <end position="233"/>
    </location>
</feature>
<feature type="compositionally biased region" description="Basic and acidic residues" evidence="1">
    <location>
        <begin position="12"/>
        <end position="21"/>
    </location>
</feature>
<reference evidence="3 4" key="1">
    <citation type="submission" date="2025-04" db="UniProtKB">
        <authorList>
            <consortium name="RefSeq"/>
        </authorList>
    </citation>
    <scope>IDENTIFICATION</scope>
</reference>
<evidence type="ECO:0000256" key="2">
    <source>
        <dbReference type="SAM" id="Phobius"/>
    </source>
</evidence>